<reference evidence="2" key="1">
    <citation type="journal article" date="2019" name="Int. J. Syst. Evol. Microbiol.">
        <title>The Global Catalogue of Microorganisms (GCM) 10K type strain sequencing project: providing services to taxonomists for standard genome sequencing and annotation.</title>
        <authorList>
            <consortium name="The Broad Institute Genomics Platform"/>
            <consortium name="The Broad Institute Genome Sequencing Center for Infectious Disease"/>
            <person name="Wu L."/>
            <person name="Ma J."/>
        </authorList>
    </citation>
    <scope>NUCLEOTIDE SEQUENCE [LARGE SCALE GENOMIC DNA]</scope>
    <source>
        <strain evidence="2">CGMCC 4.7020</strain>
    </source>
</reference>
<dbReference type="RefSeq" id="WP_381241516.1">
    <property type="nucleotide sequence ID" value="NZ_JBHSKH010000091.1"/>
</dbReference>
<protein>
    <submittedName>
        <fullName evidence="1">DUF488 domain-containing protein</fullName>
    </submittedName>
</protein>
<evidence type="ECO:0000313" key="1">
    <source>
        <dbReference type="EMBL" id="MFD1306355.1"/>
    </source>
</evidence>
<evidence type="ECO:0000313" key="2">
    <source>
        <dbReference type="Proteomes" id="UP001597058"/>
    </source>
</evidence>
<name>A0ABW3XC19_9ACTN</name>
<keyword evidence="2" id="KW-1185">Reference proteome</keyword>
<organism evidence="1 2">
    <name type="scientific">Streptomyces kaempferi</name>
    <dbReference type="NCBI Taxonomy" id="333725"/>
    <lineage>
        <taxon>Bacteria</taxon>
        <taxon>Bacillati</taxon>
        <taxon>Actinomycetota</taxon>
        <taxon>Actinomycetes</taxon>
        <taxon>Kitasatosporales</taxon>
        <taxon>Streptomycetaceae</taxon>
        <taxon>Streptomyces</taxon>
    </lineage>
</organism>
<gene>
    <name evidence="1" type="ORF">ACFQ5X_10920</name>
</gene>
<dbReference type="EMBL" id="JBHTMM010000010">
    <property type="protein sequence ID" value="MFD1306355.1"/>
    <property type="molecule type" value="Genomic_DNA"/>
</dbReference>
<dbReference type="Proteomes" id="UP001597058">
    <property type="component" value="Unassembled WGS sequence"/>
</dbReference>
<proteinExistence type="predicted"/>
<accession>A0ABW3XC19</accession>
<dbReference type="PANTHER" id="PTHR36849">
    <property type="entry name" value="CYTOPLASMIC PROTEIN-RELATED"/>
    <property type="match status" value="1"/>
</dbReference>
<dbReference type="Pfam" id="PF22752">
    <property type="entry name" value="DUF488-N3i"/>
    <property type="match status" value="1"/>
</dbReference>
<dbReference type="PANTHER" id="PTHR36849:SF1">
    <property type="entry name" value="CYTOPLASMIC PROTEIN"/>
    <property type="match status" value="1"/>
</dbReference>
<comment type="caution">
    <text evidence="1">The sequence shown here is derived from an EMBL/GenBank/DDBJ whole genome shotgun (WGS) entry which is preliminary data.</text>
</comment>
<dbReference type="InterPro" id="IPR052552">
    <property type="entry name" value="YeaO-like"/>
</dbReference>
<sequence length="122" mass="14222">MTADHKVQVRVRRAYEVPERADGARVLVDRLWPRGLAKAKAHLDEWCKQVAPSTELRQWYHHDPDLFEEFGRRYREELLDPERARALAHLRDLAGERTLTLVTATKQPEISEAEVLAELLRS</sequence>